<sequence length="95" mass="9827">MSTPVPTERRPSPTPPASPDPTGALFGSSSVAVHLVRGVVGLVLLVGALVLAGDHPWALLGLVGTVVAWRGCPTCWAMGLVATRERCAEGRCGRR</sequence>
<dbReference type="Proteomes" id="UP000649179">
    <property type="component" value="Unassembled WGS sequence"/>
</dbReference>
<evidence type="ECO:0000256" key="1">
    <source>
        <dbReference type="SAM" id="MobiDB-lite"/>
    </source>
</evidence>
<keyword evidence="2" id="KW-1133">Transmembrane helix</keyword>
<keyword evidence="4" id="KW-1185">Reference proteome</keyword>
<comment type="caution">
    <text evidence="3">The sequence shown here is derived from an EMBL/GenBank/DDBJ whole genome shotgun (WGS) entry which is preliminary data.</text>
</comment>
<dbReference type="EMBL" id="BMKQ01000001">
    <property type="protein sequence ID" value="GGF33356.1"/>
    <property type="molecule type" value="Genomic_DNA"/>
</dbReference>
<dbReference type="AlphaFoldDB" id="A0A917B9U0"/>
<protein>
    <submittedName>
        <fullName evidence="3">Uncharacterized protein</fullName>
    </submittedName>
</protein>
<evidence type="ECO:0000256" key="2">
    <source>
        <dbReference type="SAM" id="Phobius"/>
    </source>
</evidence>
<keyword evidence="2" id="KW-0812">Transmembrane</keyword>
<accession>A0A917B9U0</accession>
<organism evidence="3 4">
    <name type="scientific">Marmoricola endophyticus</name>
    <dbReference type="NCBI Taxonomy" id="2040280"/>
    <lineage>
        <taxon>Bacteria</taxon>
        <taxon>Bacillati</taxon>
        <taxon>Actinomycetota</taxon>
        <taxon>Actinomycetes</taxon>
        <taxon>Propionibacteriales</taxon>
        <taxon>Nocardioidaceae</taxon>
        <taxon>Marmoricola</taxon>
    </lineage>
</organism>
<name>A0A917B9U0_9ACTN</name>
<keyword evidence="2" id="KW-0472">Membrane</keyword>
<proteinExistence type="predicted"/>
<reference evidence="3" key="1">
    <citation type="journal article" date="2014" name="Int. J. Syst. Evol. Microbiol.">
        <title>Complete genome sequence of Corynebacterium casei LMG S-19264T (=DSM 44701T), isolated from a smear-ripened cheese.</title>
        <authorList>
            <consortium name="US DOE Joint Genome Institute (JGI-PGF)"/>
            <person name="Walter F."/>
            <person name="Albersmeier A."/>
            <person name="Kalinowski J."/>
            <person name="Ruckert C."/>
        </authorList>
    </citation>
    <scope>NUCLEOTIDE SEQUENCE</scope>
    <source>
        <strain evidence="3">CGMCC 1.16067</strain>
    </source>
</reference>
<evidence type="ECO:0000313" key="4">
    <source>
        <dbReference type="Proteomes" id="UP000649179"/>
    </source>
</evidence>
<reference evidence="3" key="2">
    <citation type="submission" date="2020-09" db="EMBL/GenBank/DDBJ databases">
        <authorList>
            <person name="Sun Q."/>
            <person name="Zhou Y."/>
        </authorList>
    </citation>
    <scope>NUCLEOTIDE SEQUENCE</scope>
    <source>
        <strain evidence="3">CGMCC 1.16067</strain>
    </source>
</reference>
<gene>
    <name evidence="3" type="ORF">GCM10011519_03500</name>
</gene>
<feature type="transmembrane region" description="Helical" evidence="2">
    <location>
        <begin position="31"/>
        <end position="52"/>
    </location>
</feature>
<evidence type="ECO:0000313" key="3">
    <source>
        <dbReference type="EMBL" id="GGF33356.1"/>
    </source>
</evidence>
<dbReference type="RefSeq" id="WP_188777684.1">
    <property type="nucleotide sequence ID" value="NZ_BMKQ01000001.1"/>
</dbReference>
<feature type="region of interest" description="Disordered" evidence="1">
    <location>
        <begin position="1"/>
        <end position="23"/>
    </location>
</feature>